<protein>
    <submittedName>
        <fullName evidence="2">Possible membrane protein</fullName>
    </submittedName>
</protein>
<reference evidence="3" key="2">
    <citation type="journal article" date="2005" name="Microbiology">
        <title>Functional analysis and annotation of the virulence plasmid pMUM001 from Mycobacterium ulcerans.</title>
        <authorList>
            <person name="Stinear T.P."/>
            <person name="Pryor M.J."/>
            <person name="Porter J.L."/>
            <person name="Cole S.T."/>
        </authorList>
    </citation>
    <scope>NUCLEOTIDE SEQUENCE [LARGE SCALE GENOMIC DNA]</scope>
    <source>
        <strain evidence="3">Agy99</strain>
        <plasmid evidence="3">Plasmid pMUM001</plasmid>
    </source>
</reference>
<accession>Q6MZ65</accession>
<name>Q6MZ65_MYCUA</name>
<gene>
    <name evidence="2" type="ordered locus">MUP046</name>
</gene>
<dbReference type="AlphaFoldDB" id="Q6MZ65"/>
<geneLocation type="plasmid" evidence="2 3">
    <name>pMUM001</name>
</geneLocation>
<dbReference type="Proteomes" id="UP000000765">
    <property type="component" value="Plasmid pMUM001"/>
</dbReference>
<keyword evidence="1" id="KW-0472">Membrane</keyword>
<keyword evidence="2" id="KW-0614">Plasmid</keyword>
<feature type="transmembrane region" description="Helical" evidence="1">
    <location>
        <begin position="20"/>
        <end position="41"/>
    </location>
</feature>
<keyword evidence="1" id="KW-0812">Transmembrane</keyword>
<dbReference type="KEGG" id="mul:MUP046"/>
<evidence type="ECO:0000256" key="1">
    <source>
        <dbReference type="SAM" id="Phobius"/>
    </source>
</evidence>
<evidence type="ECO:0000313" key="2">
    <source>
        <dbReference type="EMBL" id="CAE46857.1"/>
    </source>
</evidence>
<reference evidence="2 3" key="1">
    <citation type="journal article" date="2004" name="Proc. Natl. Acad. Sci. U.S.A.">
        <title>Giant plasmid-encoded polyketide synthases produce the macrolide toxin of Mycobacterium ulcerans.</title>
        <authorList>
            <person name="Stinear T.P."/>
            <person name="Mve-Obiang A."/>
            <person name="Small P.L.C."/>
            <person name="Frigui W."/>
            <person name="Pryor M.J."/>
            <person name="Brosch R."/>
            <person name="Jenkin G.A."/>
            <person name="Johnson P.D.R."/>
            <person name="Davies J.K."/>
            <person name="Lee R.E."/>
            <person name="Adusumilli S."/>
            <person name="Garnier T."/>
            <person name="Haydock S.F."/>
            <person name="Leadlay P.F."/>
            <person name="Cole S.T."/>
        </authorList>
    </citation>
    <scope>NUCLEOTIDE SEQUENCE [LARGE SCALE GENOMIC DNA]</scope>
    <source>
        <strain evidence="3">Agy99</strain>
        <plasmid evidence="3">Plasmid pMUM001</plasmid>
    </source>
</reference>
<organism evidence="3">
    <name type="scientific">Mycobacterium ulcerans (strain Agy99)</name>
    <dbReference type="NCBI Taxonomy" id="362242"/>
    <lineage>
        <taxon>Bacteria</taxon>
        <taxon>Bacillati</taxon>
        <taxon>Actinomycetota</taxon>
        <taxon>Actinomycetes</taxon>
        <taxon>Mycobacteriales</taxon>
        <taxon>Mycobacteriaceae</taxon>
        <taxon>Mycobacterium</taxon>
        <taxon>Mycobacterium ulcerans group</taxon>
    </lineage>
</organism>
<sequence>MGWRWWLRGAGEGDGGSDEVKGALLVGGGVASIGVGLVVWVKLTSLRVRVARCSSRPLKLRSVAPLASWWRAALVLAAAERWAGATGFSRAGGFSSV</sequence>
<proteinExistence type="predicted"/>
<keyword evidence="1" id="KW-1133">Transmembrane helix</keyword>
<evidence type="ECO:0000313" key="3">
    <source>
        <dbReference type="Proteomes" id="UP000000765"/>
    </source>
</evidence>
<dbReference type="EMBL" id="BX649209">
    <property type="protein sequence ID" value="CAE46857.1"/>
    <property type="molecule type" value="Genomic_DNA"/>
</dbReference>